<protein>
    <recommendedName>
        <fullName evidence="17">Protein kinase domain-containing protein</fullName>
    </recommendedName>
</protein>
<keyword evidence="5" id="KW-0808">Transferase</keyword>
<dbReference type="SUPFAM" id="SSF56112">
    <property type="entry name" value="Protein kinase-like (PK-like)"/>
    <property type="match status" value="1"/>
</dbReference>
<evidence type="ECO:0000259" key="17">
    <source>
        <dbReference type="PROSITE" id="PS50011"/>
    </source>
</evidence>
<dbReference type="EMBL" id="CP126659">
    <property type="protein sequence ID" value="WKA00317.1"/>
    <property type="molecule type" value="Genomic_DNA"/>
</dbReference>
<dbReference type="InterPro" id="IPR013210">
    <property type="entry name" value="LRR_N_plant-typ"/>
</dbReference>
<evidence type="ECO:0000256" key="8">
    <source>
        <dbReference type="ARBA" id="ARBA00022729"/>
    </source>
</evidence>
<dbReference type="InterPro" id="IPR017441">
    <property type="entry name" value="Protein_kinase_ATP_BS"/>
</dbReference>
<gene>
    <name evidence="18" type="ORF">VitviT2T_018684</name>
</gene>
<dbReference type="SMART" id="SM00369">
    <property type="entry name" value="LRR_TYP"/>
    <property type="match status" value="13"/>
</dbReference>
<dbReference type="Pfam" id="PF13855">
    <property type="entry name" value="LRR_8"/>
    <property type="match status" value="2"/>
</dbReference>
<evidence type="ECO:0000256" key="2">
    <source>
        <dbReference type="ARBA" id="ARBA00004479"/>
    </source>
</evidence>
<feature type="transmembrane region" description="Helical" evidence="16">
    <location>
        <begin position="1366"/>
        <end position="1387"/>
    </location>
</feature>
<dbReference type="SUPFAM" id="SSF53335">
    <property type="entry name" value="S-adenosyl-L-methionine-dependent methyltransferases"/>
    <property type="match status" value="1"/>
</dbReference>
<evidence type="ECO:0000256" key="16">
    <source>
        <dbReference type="SAM" id="Phobius"/>
    </source>
</evidence>
<dbReference type="SUPFAM" id="SSF52058">
    <property type="entry name" value="L domain-like"/>
    <property type="match status" value="2"/>
</dbReference>
<dbReference type="PROSITE" id="PS00107">
    <property type="entry name" value="PROTEIN_KINASE_ATP"/>
    <property type="match status" value="1"/>
</dbReference>
<evidence type="ECO:0000313" key="18">
    <source>
        <dbReference type="EMBL" id="WKA00317.1"/>
    </source>
</evidence>
<name>A0ABY9D0L9_VITVI</name>
<evidence type="ECO:0000256" key="4">
    <source>
        <dbReference type="ARBA" id="ARBA00022614"/>
    </source>
</evidence>
<dbReference type="InterPro" id="IPR000719">
    <property type="entry name" value="Prot_kinase_dom"/>
</dbReference>
<dbReference type="InterPro" id="IPR003591">
    <property type="entry name" value="Leu-rich_rpt_typical-subtyp"/>
</dbReference>
<evidence type="ECO:0000256" key="14">
    <source>
        <dbReference type="ARBA" id="ARBA00023170"/>
    </source>
</evidence>
<evidence type="ECO:0000256" key="12">
    <source>
        <dbReference type="ARBA" id="ARBA00022989"/>
    </source>
</evidence>
<evidence type="ECO:0000256" key="7">
    <source>
        <dbReference type="ARBA" id="ARBA00022692"/>
    </source>
</evidence>
<feature type="transmembrane region" description="Helical" evidence="16">
    <location>
        <begin position="12"/>
        <end position="32"/>
    </location>
</feature>
<dbReference type="PROSITE" id="PS51450">
    <property type="entry name" value="LRR"/>
    <property type="match status" value="3"/>
</dbReference>
<dbReference type="Pfam" id="PF00560">
    <property type="entry name" value="LRR_1"/>
    <property type="match status" value="13"/>
</dbReference>
<dbReference type="SMART" id="SM00365">
    <property type="entry name" value="LRR_SD22"/>
    <property type="match status" value="7"/>
</dbReference>
<reference evidence="18 19" key="1">
    <citation type="journal article" date="2023" name="Hortic Res">
        <title>The complete reference genome for grapevine (Vitis vinifera L.) genetics and breeding.</title>
        <authorList>
            <person name="Shi X."/>
            <person name="Cao S."/>
            <person name="Wang X."/>
            <person name="Huang S."/>
            <person name="Wang Y."/>
            <person name="Liu Z."/>
            <person name="Liu W."/>
            <person name="Leng X."/>
            <person name="Peng Y."/>
            <person name="Wang N."/>
            <person name="Wang Y."/>
            <person name="Ma Z."/>
            <person name="Xu X."/>
            <person name="Zhang F."/>
            <person name="Xue H."/>
            <person name="Zhong H."/>
            <person name="Wang Y."/>
            <person name="Zhang K."/>
            <person name="Velt A."/>
            <person name="Avia K."/>
            <person name="Holtgrawe D."/>
            <person name="Grimplet J."/>
            <person name="Matus J.T."/>
            <person name="Ware D."/>
            <person name="Wu X."/>
            <person name="Wang H."/>
            <person name="Liu C."/>
            <person name="Fang Y."/>
            <person name="Rustenholz C."/>
            <person name="Cheng Z."/>
            <person name="Xiao H."/>
            <person name="Zhou Y."/>
        </authorList>
    </citation>
    <scope>NUCLEOTIDE SEQUENCE [LARGE SCALE GENOMIC DNA]</scope>
    <source>
        <strain evidence="19">cv. Pinot noir / PN40024</strain>
        <tissue evidence="18">Leaf</tissue>
    </source>
</reference>
<dbReference type="Gene3D" id="3.80.10.10">
    <property type="entry name" value="Ribonuclease Inhibitor"/>
    <property type="match status" value="5"/>
</dbReference>
<feature type="binding site" evidence="15">
    <location>
        <position position="922"/>
    </location>
    <ligand>
        <name>ATP</name>
        <dbReference type="ChEBI" id="CHEBI:30616"/>
    </ligand>
</feature>
<dbReference type="Gene3D" id="3.40.50.150">
    <property type="entry name" value="Vaccinia Virus protein VP39"/>
    <property type="match status" value="1"/>
</dbReference>
<evidence type="ECO:0000256" key="9">
    <source>
        <dbReference type="ARBA" id="ARBA00022737"/>
    </source>
</evidence>
<dbReference type="PANTHER" id="PTHR48053">
    <property type="entry name" value="LEUCINE RICH REPEAT FAMILY PROTEIN, EXPRESSED"/>
    <property type="match status" value="1"/>
</dbReference>
<dbReference type="InterPro" id="IPR029063">
    <property type="entry name" value="SAM-dependent_MTases_sf"/>
</dbReference>
<dbReference type="Gene3D" id="3.30.200.20">
    <property type="entry name" value="Phosphorylase Kinase, domain 1"/>
    <property type="match status" value="1"/>
</dbReference>
<evidence type="ECO:0000256" key="15">
    <source>
        <dbReference type="PROSITE-ProRule" id="PRU10141"/>
    </source>
</evidence>
<dbReference type="PROSITE" id="PS00109">
    <property type="entry name" value="PROTEIN_KINASE_TYR"/>
    <property type="match status" value="1"/>
</dbReference>
<dbReference type="InterPro" id="IPR008266">
    <property type="entry name" value="Tyr_kinase_AS"/>
</dbReference>
<dbReference type="InterPro" id="IPR018117">
    <property type="entry name" value="C5_DNA_meth_AS"/>
</dbReference>
<keyword evidence="8" id="KW-0732">Signal</keyword>
<accession>A0ABY9D0L9</accession>
<dbReference type="Pfam" id="PF00069">
    <property type="entry name" value="Pkinase"/>
    <property type="match status" value="1"/>
</dbReference>
<dbReference type="InterPro" id="IPR011009">
    <property type="entry name" value="Kinase-like_dom_sf"/>
</dbReference>
<dbReference type="PANTHER" id="PTHR48053:SF168">
    <property type="entry name" value="LRR RECEPTOR-LIKE KINASE FAMILY PROTEIN"/>
    <property type="match status" value="1"/>
</dbReference>
<keyword evidence="10 15" id="KW-0547">Nucleotide-binding</keyword>
<evidence type="ECO:0000256" key="5">
    <source>
        <dbReference type="ARBA" id="ARBA00022679"/>
    </source>
</evidence>
<keyword evidence="11 15" id="KW-0067">ATP-binding</keyword>
<dbReference type="Pfam" id="PF08263">
    <property type="entry name" value="LRRNT_2"/>
    <property type="match status" value="1"/>
</dbReference>
<dbReference type="PRINTS" id="PR00019">
    <property type="entry name" value="LEURICHRPT"/>
</dbReference>
<evidence type="ECO:0000313" key="19">
    <source>
        <dbReference type="Proteomes" id="UP001227230"/>
    </source>
</evidence>
<dbReference type="InterPro" id="IPR032675">
    <property type="entry name" value="LRR_dom_sf"/>
</dbReference>
<evidence type="ECO:0000256" key="10">
    <source>
        <dbReference type="ARBA" id="ARBA00022741"/>
    </source>
</evidence>
<proteinExistence type="predicted"/>
<keyword evidence="9" id="KW-0677">Repeat</keyword>
<dbReference type="Gene3D" id="1.10.510.10">
    <property type="entry name" value="Transferase(Phosphotransferase) domain 1"/>
    <property type="match status" value="1"/>
</dbReference>
<dbReference type="CDD" id="cd14066">
    <property type="entry name" value="STKc_IRAK"/>
    <property type="match status" value="1"/>
</dbReference>
<evidence type="ECO:0000256" key="1">
    <source>
        <dbReference type="ARBA" id="ARBA00004236"/>
    </source>
</evidence>
<keyword evidence="4" id="KW-0433">Leucine-rich repeat</keyword>
<keyword evidence="12 16" id="KW-1133">Transmembrane helix</keyword>
<evidence type="ECO:0000256" key="13">
    <source>
        <dbReference type="ARBA" id="ARBA00023136"/>
    </source>
</evidence>
<evidence type="ECO:0000256" key="6">
    <source>
        <dbReference type="ARBA" id="ARBA00022691"/>
    </source>
</evidence>
<keyword evidence="14" id="KW-0675">Receptor</keyword>
<dbReference type="SUPFAM" id="SSF52047">
    <property type="entry name" value="RNI-like"/>
    <property type="match status" value="1"/>
</dbReference>
<keyword evidence="6" id="KW-0949">S-adenosyl-L-methionine</keyword>
<keyword evidence="3" id="KW-0489">Methyltransferase</keyword>
<keyword evidence="19" id="KW-1185">Reference proteome</keyword>
<dbReference type="PROSITE" id="PS00094">
    <property type="entry name" value="C5_MTASE_1"/>
    <property type="match status" value="1"/>
</dbReference>
<dbReference type="InterPro" id="IPR001611">
    <property type="entry name" value="Leu-rich_rpt"/>
</dbReference>
<sequence length="1448" mass="160763">MTLEYSSSYSLLPRLIITPCFFIFLLFLLYSISSFHVTFTFASTPITSFSKVEQDQEALALLTWKASLDNQTQSFLFSWSGRNSCHHWFGVTCHRSGSVSDLDLQSCGLRGTLHKLNFSSLSNLLTLNLYNNSLYGTIPINIGNLSKLIIVLDFRFNHFIGVISDQFGFLTSLSFLALSSNNFKGPIPPSIGNLRNLTTLYLNSNNLSGSIPQEIGLLRSLNVIDLSTNNLIGSIPPSIGNLRNLTTLLLPRNKLSGFIPQEIGLLRSLTGIDLSTNNLIGPIPSSIGNLRNLTTLYLNSNNLSDSIPQEITLLRSLNYLVLSYNNLNGSLPTSIENWKNLIILYIYGNQLSGSIPEEIGLLTSLENLDLANNNLSGSIPASLGNLSKLSLLYLYGNKLSGFIPQEFELLRSLIVLELGSNNLTGPIPSFVGNLRNLTTLYLSQNDLSGYIPREIGLLRLLNILDLSFNNLSGSIPASIGNLSSLTTLALHSNKLSGAIPREMNNVTHLKSLQIGENNFIGHLPQEICLGNALEKVSAARNHFTGPIPKSLKNCTSLFRVRLEKNQLTGDIAESFGVYPNLNYIDLSNNNFYGELSEKWGECHMLTNLNISNNKISGAIPPQLGKAIQLQQLDLSSNHLIGKIPKELGMLPLLFKLLLGNNKLSGSIPLELGNLSDLEILDLASNNLSGPIPKQLGNFWKLWSLNMSENRFVDSIPDEIGKMHHLQSLDLSQNMLTGEMPPRLGELQNLETLNLSHNGLSGTIPHTFDDLRSLTVADISYNQLEGPLPNINAFAPFEAFKNNKGLCGNNVTHLKPCSASRKKANKFSILIIILLIVSSLLFLFAFVIGIFFLFQKLRKRKTKSPKADVEDLFAIWGHDGELLYEHIIQGTDNFSSKQCIGTGGYGTVYKAELPTGRVVAVKKLHSSQDGDMADLKAFKSEIHALTQIRHRNIVKLYGFSLFAENSFLVYEFMEKGSLRSILRNDEEAEKLDWIVRLNVVKGVAKALSYMHHDCSPPIIHRDISSNNVLLDSEYEAHVSDFGTARLLKSDSSNWTSFAGTFGYTAPELAYSMKVDYKTDVYSYGVVTLEVIMGRHPGELISSLLSSASSSSTSPSTADHFLLNDVIDQRPSPPVNQVAKEVEVAVKLAFACLRVNPQSRPTMQQVARALSTQWPPLSKPFSMITLLELQDHVRRFIRSEEVSADKAYCYDIHGVYYREETHSVPVEMKRGNFDPEGCRGGAWECQMTVSLLLRLPNNLHHRMLGQVDFINGGPPCPGFSGMNPCNQSNWSKVQGEMILAFLSFADYFQPRFFLLEHVRNFMSFNKGQAFRQTLDIPLVSVTLEEGHSTMDWSPIAFANSRFRPLESLVLFLSILQVMALILSLLQVMLKTSLGRETCSLLGSSEYCDWTFSGRSRLGVENTIWVSCILHSCDSHRFERILGAAEVQEGK</sequence>
<comment type="subcellular location">
    <subcellularLocation>
        <location evidence="1">Cell membrane</location>
    </subcellularLocation>
    <subcellularLocation>
        <location evidence="2">Membrane</location>
        <topology evidence="2">Single-pass type I membrane protein</topology>
    </subcellularLocation>
</comment>
<keyword evidence="13 16" id="KW-0472">Membrane</keyword>
<evidence type="ECO:0000256" key="11">
    <source>
        <dbReference type="ARBA" id="ARBA00022840"/>
    </source>
</evidence>
<dbReference type="Pfam" id="PF00145">
    <property type="entry name" value="DNA_methylase"/>
    <property type="match status" value="1"/>
</dbReference>
<dbReference type="InterPro" id="IPR001525">
    <property type="entry name" value="C5_MeTfrase"/>
</dbReference>
<keyword evidence="7 16" id="KW-0812">Transmembrane</keyword>
<feature type="domain" description="Protein kinase" evidence="17">
    <location>
        <begin position="893"/>
        <end position="1180"/>
    </location>
</feature>
<dbReference type="PROSITE" id="PS50011">
    <property type="entry name" value="PROTEIN_KINASE_DOM"/>
    <property type="match status" value="1"/>
</dbReference>
<organism evidence="18 19">
    <name type="scientific">Vitis vinifera</name>
    <name type="common">Grape</name>
    <dbReference type="NCBI Taxonomy" id="29760"/>
    <lineage>
        <taxon>Eukaryota</taxon>
        <taxon>Viridiplantae</taxon>
        <taxon>Streptophyta</taxon>
        <taxon>Embryophyta</taxon>
        <taxon>Tracheophyta</taxon>
        <taxon>Spermatophyta</taxon>
        <taxon>Magnoliopsida</taxon>
        <taxon>eudicotyledons</taxon>
        <taxon>Gunneridae</taxon>
        <taxon>Pentapetalae</taxon>
        <taxon>rosids</taxon>
        <taxon>Vitales</taxon>
        <taxon>Vitaceae</taxon>
        <taxon>Viteae</taxon>
        <taxon>Vitis</taxon>
    </lineage>
</organism>
<dbReference type="InterPro" id="IPR051716">
    <property type="entry name" value="Plant_RL_S/T_kinase"/>
</dbReference>
<dbReference type="Proteomes" id="UP001227230">
    <property type="component" value="Chromosome 12"/>
</dbReference>
<evidence type="ECO:0000256" key="3">
    <source>
        <dbReference type="ARBA" id="ARBA00022603"/>
    </source>
</evidence>
<feature type="transmembrane region" description="Helical" evidence="16">
    <location>
        <begin position="826"/>
        <end position="853"/>
    </location>
</feature>